<dbReference type="PROSITE" id="PS00747">
    <property type="entry name" value="GLUTR"/>
    <property type="match status" value="1"/>
</dbReference>
<evidence type="ECO:0000256" key="5">
    <source>
        <dbReference type="ARBA" id="ARBA00023002"/>
    </source>
</evidence>
<dbReference type="SUPFAM" id="SSF51735">
    <property type="entry name" value="NAD(P)-binding Rossmann-fold domains"/>
    <property type="match status" value="1"/>
</dbReference>
<gene>
    <name evidence="9 18" type="primary">hemA</name>
    <name evidence="18" type="ORF">PO878_19870</name>
</gene>
<feature type="binding site" evidence="9 11">
    <location>
        <position position="109"/>
    </location>
    <ligand>
        <name>substrate</name>
    </ligand>
</feature>
<evidence type="ECO:0000256" key="12">
    <source>
        <dbReference type="PIRSR" id="PIRSR000445-3"/>
    </source>
</evidence>
<dbReference type="PANTHER" id="PTHR43013">
    <property type="entry name" value="GLUTAMYL-TRNA REDUCTASE"/>
    <property type="match status" value="1"/>
</dbReference>
<dbReference type="Proteomes" id="UP001216390">
    <property type="component" value="Chromosome"/>
</dbReference>
<dbReference type="KEGG" id="ima:PO878_19870"/>
<feature type="site" description="Important for activity" evidence="9 13">
    <location>
        <position position="99"/>
    </location>
</feature>
<feature type="binding site" evidence="9 12">
    <location>
        <begin position="189"/>
        <end position="194"/>
    </location>
    <ligand>
        <name>NADP(+)</name>
        <dbReference type="ChEBI" id="CHEBI:58349"/>
    </ligand>
</feature>
<keyword evidence="19" id="KW-1185">Reference proteome</keyword>
<sequence>MSVVVIGLNHRTMPLDLFERLTFDGARVPKALAALQACDHVTEAVLVSTCNRTEAYIVAERFHAAYQEVRDALADLAHVAPEDFADHLYVHYDDDAVRHLFRVTAGVDSDVLGDTEVQGQVRDAWKVAVDEGAVGPVLNLLFRHAVETGKRARSDTGIARGTASVSHAAVEMAGEHLGSVTGRTVLVIGVGSMGRSMATALRGAGAGRVLVANRTPARARALADEVDGEVVALAQLPDALAECDVLLTSTGATSVIIDHTELEPALVRRGDDPLLVVDVAVPRDVDPAVGRLPGVTLLDIDDLRRFAQAGVDGRRREIAAVDALVDEEAERYRREVSARAAAPLVAALHSRAEDVRQSELARYAARLDGLDDRQRAAVDGLTKALLAKVLHEPTVKLKTLAGTPTGDRLAEALRHLYDLNDLDG</sequence>
<evidence type="ECO:0000256" key="3">
    <source>
        <dbReference type="ARBA" id="ARBA00012970"/>
    </source>
</evidence>
<dbReference type="InterPro" id="IPR036453">
    <property type="entry name" value="GluRdtase_dimer_dom_sf"/>
</dbReference>
<evidence type="ECO:0000256" key="8">
    <source>
        <dbReference type="ARBA" id="ARBA00068659"/>
    </source>
</evidence>
<dbReference type="InterPro" id="IPR018214">
    <property type="entry name" value="GluRdtase_CS"/>
</dbReference>
<dbReference type="GO" id="GO:0019353">
    <property type="term" value="P:protoporphyrinogen IX biosynthetic process from glutamate"/>
    <property type="evidence" value="ECO:0007669"/>
    <property type="project" value="TreeGrafter"/>
</dbReference>
<keyword evidence="6 9" id="KW-0627">Porphyrin biosynthesis</keyword>
<dbReference type="SUPFAM" id="SSF69742">
    <property type="entry name" value="Glutamyl tRNA-reductase catalytic, N-terminal domain"/>
    <property type="match status" value="1"/>
</dbReference>
<evidence type="ECO:0000259" key="17">
    <source>
        <dbReference type="Pfam" id="PF05201"/>
    </source>
</evidence>
<feature type="binding site" evidence="9 11">
    <location>
        <begin position="49"/>
        <end position="52"/>
    </location>
    <ligand>
        <name>substrate</name>
    </ligand>
</feature>
<evidence type="ECO:0000256" key="7">
    <source>
        <dbReference type="ARBA" id="ARBA00047464"/>
    </source>
</evidence>
<dbReference type="Gene3D" id="3.30.460.30">
    <property type="entry name" value="Glutamyl-tRNA reductase, N-terminal domain"/>
    <property type="match status" value="1"/>
</dbReference>
<proteinExistence type="inferred from homology"/>
<dbReference type="InterPro" id="IPR015895">
    <property type="entry name" value="4pyrrol_synth_GluRdtase_N"/>
</dbReference>
<protein>
    <recommendedName>
        <fullName evidence="8 9">Glutamyl-tRNA reductase</fullName>
        <shortName evidence="9">GluTR</shortName>
        <ecNumber evidence="3 9">1.2.1.70</ecNumber>
    </recommendedName>
</protein>
<comment type="miscellaneous">
    <text evidence="9">During catalysis, the active site Cys acts as a nucleophile attacking the alpha-carbonyl group of tRNA-bound glutamate with the formation of a thioester intermediate between enzyme and glutamate, and the concomitant release of tRNA(Glu). The thioester intermediate is finally reduced by direct hydride transfer from NADPH, to form the product GSA.</text>
</comment>
<evidence type="ECO:0000313" key="19">
    <source>
        <dbReference type="Proteomes" id="UP001216390"/>
    </source>
</evidence>
<dbReference type="InterPro" id="IPR000343">
    <property type="entry name" value="4pyrrol_synth_GluRdtase"/>
</dbReference>
<comment type="pathway">
    <text evidence="1 9 14">Porphyrin-containing compound metabolism; protoporphyrin-IX biosynthesis; 5-aminolevulinate from L-glutamyl-tRNA(Glu): step 1/2.</text>
</comment>
<evidence type="ECO:0000256" key="4">
    <source>
        <dbReference type="ARBA" id="ARBA00022857"/>
    </source>
</evidence>
<dbReference type="InterPro" id="IPR036343">
    <property type="entry name" value="GluRdtase_N_sf"/>
</dbReference>
<dbReference type="Pfam" id="PF00745">
    <property type="entry name" value="GlutR_dimer"/>
    <property type="match status" value="1"/>
</dbReference>
<evidence type="ECO:0000256" key="9">
    <source>
        <dbReference type="HAMAP-Rule" id="MF_00087"/>
    </source>
</evidence>
<evidence type="ECO:0000256" key="11">
    <source>
        <dbReference type="PIRSR" id="PIRSR000445-2"/>
    </source>
</evidence>
<dbReference type="EMBL" id="CP116942">
    <property type="protein sequence ID" value="WCO66753.1"/>
    <property type="molecule type" value="Genomic_DNA"/>
</dbReference>
<dbReference type="NCBIfam" id="TIGR01035">
    <property type="entry name" value="hemA"/>
    <property type="match status" value="1"/>
</dbReference>
<dbReference type="GO" id="GO:0008883">
    <property type="term" value="F:glutamyl-tRNA reductase activity"/>
    <property type="evidence" value="ECO:0007669"/>
    <property type="project" value="UniProtKB-UniRule"/>
</dbReference>
<feature type="binding site" evidence="9 11">
    <location>
        <begin position="114"/>
        <end position="116"/>
    </location>
    <ligand>
        <name>substrate</name>
    </ligand>
</feature>
<comment type="function">
    <text evidence="9">Catalyzes the NADPH-dependent reduction of glutamyl-tRNA(Glu) to glutamate 1-semialdehyde (GSA).</text>
</comment>
<evidence type="ECO:0000256" key="1">
    <source>
        <dbReference type="ARBA" id="ARBA00005059"/>
    </source>
</evidence>
<comment type="domain">
    <text evidence="9">Possesses an unusual extended V-shaped dimeric structure with each monomer consisting of three distinct domains arranged along a curved 'spinal' alpha-helix. The N-terminal catalytic domain specifically recognizes the glutamate moiety of the substrate. The second domain is the NADPH-binding domain, and the third C-terminal domain is responsible for dimerization.</text>
</comment>
<dbReference type="InterPro" id="IPR036291">
    <property type="entry name" value="NAD(P)-bd_dom_sf"/>
</dbReference>
<feature type="active site" description="Nucleophile" evidence="9 10">
    <location>
        <position position="50"/>
    </location>
</feature>
<dbReference type="Pfam" id="PF05201">
    <property type="entry name" value="GlutR_N"/>
    <property type="match status" value="1"/>
</dbReference>
<evidence type="ECO:0000256" key="10">
    <source>
        <dbReference type="PIRSR" id="PIRSR000445-1"/>
    </source>
</evidence>
<dbReference type="Gene3D" id="3.40.50.720">
    <property type="entry name" value="NAD(P)-binding Rossmann-like Domain"/>
    <property type="match status" value="1"/>
</dbReference>
<dbReference type="InterPro" id="IPR006151">
    <property type="entry name" value="Shikm_DH/Glu-tRNA_Rdtase"/>
</dbReference>
<evidence type="ECO:0000256" key="14">
    <source>
        <dbReference type="RuleBase" id="RU000584"/>
    </source>
</evidence>
<evidence type="ECO:0000259" key="16">
    <source>
        <dbReference type="Pfam" id="PF01488"/>
    </source>
</evidence>
<dbReference type="PIRSF" id="PIRSF000445">
    <property type="entry name" value="4pyrrol_synth_GluRdtase"/>
    <property type="match status" value="1"/>
</dbReference>
<name>A0AAE9Y924_9ACTN</name>
<comment type="catalytic activity">
    <reaction evidence="7 9 14">
        <text>(S)-4-amino-5-oxopentanoate + tRNA(Glu) + NADP(+) = L-glutamyl-tRNA(Glu) + NADPH + H(+)</text>
        <dbReference type="Rhea" id="RHEA:12344"/>
        <dbReference type="Rhea" id="RHEA-COMP:9663"/>
        <dbReference type="Rhea" id="RHEA-COMP:9680"/>
        <dbReference type="ChEBI" id="CHEBI:15378"/>
        <dbReference type="ChEBI" id="CHEBI:57501"/>
        <dbReference type="ChEBI" id="CHEBI:57783"/>
        <dbReference type="ChEBI" id="CHEBI:58349"/>
        <dbReference type="ChEBI" id="CHEBI:78442"/>
        <dbReference type="ChEBI" id="CHEBI:78520"/>
        <dbReference type="EC" id="1.2.1.70"/>
    </reaction>
</comment>
<dbReference type="Pfam" id="PF01488">
    <property type="entry name" value="Shikimate_DH"/>
    <property type="match status" value="1"/>
</dbReference>
<feature type="domain" description="Tetrapyrrole biosynthesis glutamyl-tRNA reductase dimerisation" evidence="15">
    <location>
        <begin position="321"/>
        <end position="419"/>
    </location>
</feature>
<organism evidence="18 19">
    <name type="scientific">Iamia majanohamensis</name>
    <dbReference type="NCBI Taxonomy" id="467976"/>
    <lineage>
        <taxon>Bacteria</taxon>
        <taxon>Bacillati</taxon>
        <taxon>Actinomycetota</taxon>
        <taxon>Acidimicrobiia</taxon>
        <taxon>Acidimicrobiales</taxon>
        <taxon>Iamiaceae</taxon>
        <taxon>Iamia</taxon>
    </lineage>
</organism>
<dbReference type="PANTHER" id="PTHR43013:SF1">
    <property type="entry name" value="GLUTAMYL-TRNA REDUCTASE"/>
    <property type="match status" value="1"/>
</dbReference>
<dbReference type="FunFam" id="3.40.50.720:FF:000031">
    <property type="entry name" value="Glutamyl-tRNA reductase"/>
    <property type="match status" value="1"/>
</dbReference>
<comment type="subunit">
    <text evidence="9">Homodimer.</text>
</comment>
<dbReference type="InterPro" id="IPR015896">
    <property type="entry name" value="4pyrrol_synth_GluRdtase_dimer"/>
</dbReference>
<dbReference type="CDD" id="cd05213">
    <property type="entry name" value="NAD_bind_Glutamyl_tRNA_reduct"/>
    <property type="match status" value="1"/>
</dbReference>
<dbReference type="HAMAP" id="MF_00087">
    <property type="entry name" value="Glu_tRNA_reductase"/>
    <property type="match status" value="1"/>
</dbReference>
<accession>A0AAE9Y924</accession>
<dbReference type="GO" id="GO:0050661">
    <property type="term" value="F:NADP binding"/>
    <property type="evidence" value="ECO:0007669"/>
    <property type="project" value="InterPro"/>
</dbReference>
<keyword evidence="4 9" id="KW-0521">NADP</keyword>
<keyword evidence="5 9" id="KW-0560">Oxidoreductase</keyword>
<comment type="similarity">
    <text evidence="2 9 14">Belongs to the glutamyl-tRNA reductase family.</text>
</comment>
<dbReference type="FunFam" id="3.30.460.30:FF:000001">
    <property type="entry name" value="Glutamyl-tRNA reductase"/>
    <property type="match status" value="1"/>
</dbReference>
<evidence type="ECO:0000256" key="6">
    <source>
        <dbReference type="ARBA" id="ARBA00023244"/>
    </source>
</evidence>
<evidence type="ECO:0000259" key="15">
    <source>
        <dbReference type="Pfam" id="PF00745"/>
    </source>
</evidence>
<reference evidence="18" key="1">
    <citation type="submission" date="2023-01" db="EMBL/GenBank/DDBJ databases">
        <title>The diversity of Class Acidimicrobiia in South China Sea sediment environments and the proposal of Iamia marina sp. nov., a novel species of the genus Iamia.</title>
        <authorList>
            <person name="He Y."/>
            <person name="Tian X."/>
        </authorList>
    </citation>
    <scope>NUCLEOTIDE SEQUENCE</scope>
    <source>
        <strain evidence="18">DSM 19957</strain>
    </source>
</reference>
<feature type="domain" description="Quinate/shikimate 5-dehydrogenase/glutamyl-tRNA reductase" evidence="16">
    <location>
        <begin position="172"/>
        <end position="305"/>
    </location>
</feature>
<evidence type="ECO:0000256" key="2">
    <source>
        <dbReference type="ARBA" id="ARBA00005916"/>
    </source>
</evidence>
<evidence type="ECO:0000256" key="13">
    <source>
        <dbReference type="PIRSR" id="PIRSR000445-4"/>
    </source>
</evidence>
<dbReference type="AlphaFoldDB" id="A0AAE9Y924"/>
<feature type="binding site" evidence="9 11">
    <location>
        <position position="120"/>
    </location>
    <ligand>
        <name>substrate</name>
    </ligand>
</feature>
<dbReference type="EC" id="1.2.1.70" evidence="3 9"/>
<evidence type="ECO:0000313" key="18">
    <source>
        <dbReference type="EMBL" id="WCO66753.1"/>
    </source>
</evidence>
<dbReference type="SUPFAM" id="SSF69075">
    <property type="entry name" value="Glutamyl tRNA-reductase dimerization domain"/>
    <property type="match status" value="1"/>
</dbReference>
<dbReference type="RefSeq" id="WP_272736275.1">
    <property type="nucleotide sequence ID" value="NZ_CP116942.1"/>
</dbReference>
<feature type="domain" description="Glutamyl-tRNA reductase N-terminal" evidence="17">
    <location>
        <begin position="6"/>
        <end position="156"/>
    </location>
</feature>